<dbReference type="InterPro" id="IPR015931">
    <property type="entry name" value="Acnase/IPM_dHydase_lsu_aba_1/3"/>
</dbReference>
<evidence type="ECO:0000259" key="14">
    <source>
        <dbReference type="Pfam" id="PF00330"/>
    </source>
</evidence>
<feature type="domain" description="Aconitase/3-isopropylmalate dehydratase large subunit alpha/beta/alpha" evidence="14">
    <location>
        <begin position="68"/>
        <end position="503"/>
    </location>
</feature>
<comment type="pathway">
    <text evidence="3">Carbohydrate metabolism; tricarboxylic acid cycle; isocitrate from oxaloacetate: step 2/2.</text>
</comment>
<evidence type="ECO:0000256" key="5">
    <source>
        <dbReference type="ARBA" id="ARBA00022532"/>
    </source>
</evidence>
<dbReference type="GO" id="GO:0005739">
    <property type="term" value="C:mitochondrion"/>
    <property type="evidence" value="ECO:0007669"/>
    <property type="project" value="UniProtKB-SubCell"/>
</dbReference>
<keyword evidence="8 13" id="KW-0408">Iron</keyword>
<dbReference type="SUPFAM" id="SSF53732">
    <property type="entry name" value="Aconitase iron-sulfur domain"/>
    <property type="match status" value="2"/>
</dbReference>
<comment type="catalytic activity">
    <reaction evidence="12 13">
        <text>citrate = D-threo-isocitrate</text>
        <dbReference type="Rhea" id="RHEA:10336"/>
        <dbReference type="ChEBI" id="CHEBI:15562"/>
        <dbReference type="ChEBI" id="CHEBI:16947"/>
        <dbReference type="EC" id="4.2.1.3"/>
    </reaction>
</comment>
<comment type="subcellular location">
    <subcellularLocation>
        <location evidence="2 13">Mitochondrion</location>
    </subcellularLocation>
</comment>
<proteinExistence type="inferred from homology"/>
<gene>
    <name evidence="16" type="ORF">PYW07_016950</name>
</gene>
<keyword evidence="11 13" id="KW-0456">Lyase</keyword>
<dbReference type="EC" id="4.2.1.3" evidence="13"/>
<evidence type="ECO:0000256" key="1">
    <source>
        <dbReference type="ARBA" id="ARBA00003113"/>
    </source>
</evidence>
<dbReference type="Proteomes" id="UP001231518">
    <property type="component" value="Chromosome 9"/>
</dbReference>
<protein>
    <recommendedName>
        <fullName evidence="13">Aconitate hydratase, mitochondrial</fullName>
        <shortName evidence="13">Aconitase</shortName>
        <ecNumber evidence="13">4.2.1.3</ecNumber>
    </recommendedName>
</protein>
<dbReference type="CDD" id="cd01578">
    <property type="entry name" value="AcnA_Mitochon_Swivel"/>
    <property type="match status" value="1"/>
</dbReference>
<evidence type="ECO:0000256" key="8">
    <source>
        <dbReference type="ARBA" id="ARBA00023004"/>
    </source>
</evidence>
<dbReference type="GO" id="GO:0003994">
    <property type="term" value="F:aconitate hydratase activity"/>
    <property type="evidence" value="ECO:0007669"/>
    <property type="project" value="UniProtKB-EC"/>
</dbReference>
<dbReference type="PROSITE" id="PS00450">
    <property type="entry name" value="ACONITASE_1"/>
    <property type="match status" value="1"/>
</dbReference>
<dbReference type="Gene3D" id="3.30.499.10">
    <property type="entry name" value="Aconitase, domain 3"/>
    <property type="match status" value="3"/>
</dbReference>
<dbReference type="GO" id="GO:0051539">
    <property type="term" value="F:4 iron, 4 sulfur cluster binding"/>
    <property type="evidence" value="ECO:0007669"/>
    <property type="project" value="UniProtKB-UniRule"/>
</dbReference>
<dbReference type="FunFam" id="3.40.1060.10:FF:000001">
    <property type="entry name" value="Aconitate hydratase, mitochondrial"/>
    <property type="match status" value="1"/>
</dbReference>
<comment type="cofactor">
    <cofactor evidence="13">
        <name>[4Fe-4S] cluster</name>
        <dbReference type="ChEBI" id="CHEBI:49883"/>
    </cofactor>
    <text evidence="13">Binds 1 [4Fe-4S] cluster per subunit.</text>
</comment>
<accession>A0AAD7YUF5</accession>
<dbReference type="SUPFAM" id="SSF52016">
    <property type="entry name" value="LeuD/IlvD-like"/>
    <property type="match status" value="1"/>
</dbReference>
<evidence type="ECO:0000256" key="6">
    <source>
        <dbReference type="ARBA" id="ARBA00022723"/>
    </source>
</evidence>
<dbReference type="Gene3D" id="3.40.1060.10">
    <property type="entry name" value="Aconitase, Domain 2"/>
    <property type="match status" value="1"/>
</dbReference>
<dbReference type="EMBL" id="JARGEI010000006">
    <property type="protein sequence ID" value="KAJ8729912.1"/>
    <property type="molecule type" value="Genomic_DNA"/>
</dbReference>
<keyword evidence="17" id="KW-1185">Reference proteome</keyword>
<evidence type="ECO:0000313" key="16">
    <source>
        <dbReference type="EMBL" id="KAJ8729912.1"/>
    </source>
</evidence>
<evidence type="ECO:0000256" key="3">
    <source>
        <dbReference type="ARBA" id="ARBA00004717"/>
    </source>
</evidence>
<dbReference type="CDD" id="cd01584">
    <property type="entry name" value="AcnA_Mitochondrial"/>
    <property type="match status" value="1"/>
</dbReference>
<dbReference type="AlphaFoldDB" id="A0AAD7YUF5"/>
<dbReference type="FunFam" id="3.30.499.10:FF:000003">
    <property type="entry name" value="Aconitate hydratase, mitochondrial"/>
    <property type="match status" value="1"/>
</dbReference>
<evidence type="ECO:0000256" key="4">
    <source>
        <dbReference type="ARBA" id="ARBA00007185"/>
    </source>
</evidence>
<reference evidence="16" key="1">
    <citation type="submission" date="2023-03" db="EMBL/GenBank/DDBJ databases">
        <title>Chromosome-level genomes of two armyworms, Mythimna separata and Mythimna loreyi, provide insights into the biosynthesis and reception of sex pheromones.</title>
        <authorList>
            <person name="Zhao H."/>
        </authorList>
    </citation>
    <scope>NUCLEOTIDE SEQUENCE</scope>
    <source>
        <strain evidence="16">BeijingLab</strain>
        <tissue evidence="16">Pupa</tissue>
    </source>
</reference>
<dbReference type="FunFam" id="3.30.499.10:FF:000004">
    <property type="entry name" value="Aconitate hydratase, mitochondrial"/>
    <property type="match status" value="1"/>
</dbReference>
<dbReference type="InterPro" id="IPR001030">
    <property type="entry name" value="Acoase/IPM_deHydtase_lsu_aba"/>
</dbReference>
<evidence type="ECO:0000313" key="17">
    <source>
        <dbReference type="Proteomes" id="UP001231518"/>
    </source>
</evidence>
<dbReference type="GO" id="GO:0005829">
    <property type="term" value="C:cytosol"/>
    <property type="evidence" value="ECO:0007669"/>
    <property type="project" value="TreeGrafter"/>
</dbReference>
<keyword evidence="9 13" id="KW-0411">Iron-sulfur</keyword>
<evidence type="ECO:0000256" key="13">
    <source>
        <dbReference type="RuleBase" id="RU362107"/>
    </source>
</evidence>
<comment type="function">
    <text evidence="1">Catalyzes the isomerization of citrate to isocitrate via cis-aconitate.</text>
</comment>
<dbReference type="PANTHER" id="PTHR43160">
    <property type="entry name" value="ACONITATE HYDRATASE B"/>
    <property type="match status" value="1"/>
</dbReference>
<evidence type="ECO:0000256" key="7">
    <source>
        <dbReference type="ARBA" id="ARBA00022946"/>
    </source>
</evidence>
<evidence type="ECO:0000256" key="2">
    <source>
        <dbReference type="ARBA" id="ARBA00004173"/>
    </source>
</evidence>
<evidence type="ECO:0000259" key="15">
    <source>
        <dbReference type="Pfam" id="PF00694"/>
    </source>
</evidence>
<dbReference type="GO" id="GO:0006099">
    <property type="term" value="P:tricarboxylic acid cycle"/>
    <property type="evidence" value="ECO:0007669"/>
    <property type="project" value="UniProtKB-KW"/>
</dbReference>
<dbReference type="InterPro" id="IPR000573">
    <property type="entry name" value="AconitaseA/IPMdHydase_ssu_swvl"/>
</dbReference>
<evidence type="ECO:0000256" key="10">
    <source>
        <dbReference type="ARBA" id="ARBA00023128"/>
    </source>
</evidence>
<dbReference type="InterPro" id="IPR018136">
    <property type="entry name" value="Aconitase_4Fe-4S_BS"/>
</dbReference>
<dbReference type="InterPro" id="IPR015932">
    <property type="entry name" value="Aconitase_dom2"/>
</dbReference>
<dbReference type="NCBIfam" id="TIGR01340">
    <property type="entry name" value="aconitase_mito"/>
    <property type="match status" value="1"/>
</dbReference>
<comment type="similarity">
    <text evidence="4 13">Belongs to the aconitase/IPM isomerase family.</text>
</comment>
<sequence length="887" mass="96252">MAYCTRVLHGQGTRAFLEIQQRCFSVSALNAAAVAMSKFDPKPLPYEKLMKNLEVVKKRLGRDMTLSEKVLYSHLDDPQGQEIERGTSYLRLRPDRVAMQDATAQMAMLQFISSGLPRVAVPSTIHCDHLIEAQIGGSEDLARAKDINKEVYKFLETAGAKYGVGFWKPGSGIIHQIILENYAFPGLLMIGTDSHTPNGGGLGGLCIGVGGADAVDVMASIPWELKCPKVIGVKLTGQMKGWTSPKDVILKVAGVLTVKGGTGAIVEYHGPGVDSISCTGMATICNMGAEIGATTSVFPYNSRMEAYLKSTGRGEIAALANKFKPLLTPDAKAPYDEVVEIDLSTLEPHVNGPFTPDLANPISKLGDIAKKNGWPVDIRVGLIGSCTNSSYEDMGRCASIVKEALSHGVKSKVPFNVTPGSEQIRATIERDGIAKTLRDFGGTVLANACGPCIGQWDRKDVKKGEKNTIVTSYNRNFTGRNDANPATHCFVTSPEMVTALSLAALRWSPLCLSQVTFTVVHRDVIRQNFTGRNDANPATHCFVTSPEMVTALSLAALRWSPLCLSQVTFTVVHRDAIRQNFTGRNDANPATHCFVTSPEMVTALSLAGRLDFNPLTDSLTGSDGKKFKLSDPFADELPARGFDPGQDTYQHPPSDGSKVEVDVAPTSDRLQLLTPFQKWDGKDLTDMTILIKVKGKCTTDHISAAGPWLKYRGHLDNISNNMFITATNAENGELNKVRNQKTGEWGAVPATARAYKAAGIQWVVIGDENYGEGSSREHAALEPRHLGGRAIIVKSFARIHETNLKKQGMLPLTFANPSDYDKIKPDDKISLLGLNSFAPGKPLECEIKHKDGSSEKIKLNHSFNEQQIAWFRAGSALNRMKEIAAGK</sequence>
<organism evidence="16 17">
    <name type="scientific">Mythimna separata</name>
    <name type="common">Oriental armyworm</name>
    <name type="synonym">Pseudaletia separata</name>
    <dbReference type="NCBI Taxonomy" id="271217"/>
    <lineage>
        <taxon>Eukaryota</taxon>
        <taxon>Metazoa</taxon>
        <taxon>Ecdysozoa</taxon>
        <taxon>Arthropoda</taxon>
        <taxon>Hexapoda</taxon>
        <taxon>Insecta</taxon>
        <taxon>Pterygota</taxon>
        <taxon>Neoptera</taxon>
        <taxon>Endopterygota</taxon>
        <taxon>Lepidoptera</taxon>
        <taxon>Glossata</taxon>
        <taxon>Ditrysia</taxon>
        <taxon>Noctuoidea</taxon>
        <taxon>Noctuidae</taxon>
        <taxon>Noctuinae</taxon>
        <taxon>Hadenini</taxon>
        <taxon>Mythimna</taxon>
    </lineage>
</organism>
<keyword evidence="5" id="KW-0816">Tricarboxylic acid cycle</keyword>
<dbReference type="PROSITE" id="PS01244">
    <property type="entry name" value="ACONITASE_2"/>
    <property type="match status" value="1"/>
</dbReference>
<comment type="caution">
    <text evidence="16">The sequence shown here is derived from an EMBL/GenBank/DDBJ whole genome shotgun (WGS) entry which is preliminary data.</text>
</comment>
<dbReference type="FunFam" id="3.20.19.10:FF:000002">
    <property type="entry name" value="Aconitate hydratase, mitochondrial"/>
    <property type="match status" value="1"/>
</dbReference>
<dbReference type="InterPro" id="IPR050926">
    <property type="entry name" value="Aconitase/IPM_isomerase"/>
</dbReference>
<evidence type="ECO:0000256" key="9">
    <source>
        <dbReference type="ARBA" id="ARBA00023014"/>
    </source>
</evidence>
<evidence type="ECO:0000256" key="11">
    <source>
        <dbReference type="ARBA" id="ARBA00023239"/>
    </source>
</evidence>
<dbReference type="PANTHER" id="PTHR43160:SF3">
    <property type="entry name" value="ACONITATE HYDRATASE, MITOCHONDRIAL"/>
    <property type="match status" value="1"/>
</dbReference>
<name>A0AAD7YUF5_MYTSE</name>
<dbReference type="InterPro" id="IPR015928">
    <property type="entry name" value="Aconitase/3IPM_dehydase_swvl"/>
</dbReference>
<keyword evidence="6 13" id="KW-0479">Metal-binding</keyword>
<dbReference type="Pfam" id="PF00694">
    <property type="entry name" value="Aconitase_C"/>
    <property type="match status" value="1"/>
</dbReference>
<keyword evidence="10 13" id="KW-0496">Mitochondrion</keyword>
<evidence type="ECO:0000256" key="12">
    <source>
        <dbReference type="ARBA" id="ARBA00023501"/>
    </source>
</evidence>
<dbReference type="PRINTS" id="PR00415">
    <property type="entry name" value="ACONITASE"/>
</dbReference>
<dbReference type="InterPro" id="IPR006248">
    <property type="entry name" value="Aconitase_mito-like"/>
</dbReference>
<dbReference type="Pfam" id="PF00330">
    <property type="entry name" value="Aconitase"/>
    <property type="match status" value="1"/>
</dbReference>
<dbReference type="InterPro" id="IPR036008">
    <property type="entry name" value="Aconitase_4Fe-4S_dom"/>
</dbReference>
<feature type="domain" description="Aconitase A/isopropylmalate dehydratase small subunit swivel" evidence="15">
    <location>
        <begin position="687"/>
        <end position="816"/>
    </location>
</feature>
<dbReference type="Gene3D" id="3.20.19.10">
    <property type="entry name" value="Aconitase, domain 4"/>
    <property type="match status" value="1"/>
</dbReference>
<keyword evidence="7 13" id="KW-0809">Transit peptide</keyword>
<dbReference type="GO" id="GO:0046872">
    <property type="term" value="F:metal ion binding"/>
    <property type="evidence" value="ECO:0007669"/>
    <property type="project" value="UniProtKB-UniRule"/>
</dbReference>